<keyword evidence="1" id="KW-0812">Transmembrane</keyword>
<keyword evidence="1" id="KW-1133">Transmembrane helix</keyword>
<reference evidence="3" key="1">
    <citation type="submission" date="2025-08" db="UniProtKB">
        <authorList>
            <consortium name="RefSeq"/>
        </authorList>
    </citation>
    <scope>IDENTIFICATION</scope>
    <source>
        <strain evidence="3">Airmid</strain>
    </source>
</reference>
<proteinExistence type="predicted"/>
<name>A0A6P6Y4S6_DERPT</name>
<dbReference type="Proteomes" id="UP000515146">
    <property type="component" value="Unplaced"/>
</dbReference>
<dbReference type="RefSeq" id="XP_027200275.1">
    <property type="nucleotide sequence ID" value="XM_027344474.1"/>
</dbReference>
<feature type="transmembrane region" description="Helical" evidence="1">
    <location>
        <begin position="42"/>
        <end position="61"/>
    </location>
</feature>
<protein>
    <submittedName>
        <fullName evidence="3">Uncharacterized protein LOC113794356</fullName>
    </submittedName>
</protein>
<dbReference type="InParanoid" id="A0A6P6Y4S6"/>
<dbReference type="OrthoDB" id="10392888at2759"/>
<dbReference type="AlphaFoldDB" id="A0A6P6Y4S6"/>
<dbReference type="KEGG" id="dpte:113794356"/>
<accession>A0A6P6Y4S6</accession>
<evidence type="ECO:0000256" key="1">
    <source>
        <dbReference type="SAM" id="Phobius"/>
    </source>
</evidence>
<sequence>MDDIFIEGFENFKTYSFRLNYSLSDYRNRNIHYSYQTIKRTIWMTLNAWIVLMILFATIYFENNPYILDYHHLDLINYRSSINNFFINNIPFDSKKLQTDSLTYLKKLYSITNFLAKLSNQIIKLI</sequence>
<gene>
    <name evidence="3" type="primary">LOC113794356</name>
</gene>
<evidence type="ECO:0000313" key="2">
    <source>
        <dbReference type="Proteomes" id="UP000515146"/>
    </source>
</evidence>
<organism evidence="2 3">
    <name type="scientific">Dermatophagoides pteronyssinus</name>
    <name type="common">European house dust mite</name>
    <dbReference type="NCBI Taxonomy" id="6956"/>
    <lineage>
        <taxon>Eukaryota</taxon>
        <taxon>Metazoa</taxon>
        <taxon>Ecdysozoa</taxon>
        <taxon>Arthropoda</taxon>
        <taxon>Chelicerata</taxon>
        <taxon>Arachnida</taxon>
        <taxon>Acari</taxon>
        <taxon>Acariformes</taxon>
        <taxon>Sarcoptiformes</taxon>
        <taxon>Astigmata</taxon>
        <taxon>Psoroptidia</taxon>
        <taxon>Analgoidea</taxon>
        <taxon>Pyroglyphidae</taxon>
        <taxon>Dermatophagoidinae</taxon>
        <taxon>Dermatophagoides</taxon>
    </lineage>
</organism>
<keyword evidence="2" id="KW-1185">Reference proteome</keyword>
<keyword evidence="1" id="KW-0472">Membrane</keyword>
<evidence type="ECO:0000313" key="3">
    <source>
        <dbReference type="RefSeq" id="XP_027200275.1"/>
    </source>
</evidence>